<dbReference type="OrthoDB" id="191169at2759"/>
<dbReference type="eggNOG" id="ENOG502QT8A">
    <property type="taxonomic scope" value="Eukaryota"/>
</dbReference>
<dbReference type="EMBL" id="GG662495">
    <property type="protein sequence ID" value="EAS03283.1"/>
    <property type="molecule type" value="Genomic_DNA"/>
</dbReference>
<feature type="coiled-coil region" evidence="1">
    <location>
        <begin position="59"/>
        <end position="103"/>
    </location>
</feature>
<evidence type="ECO:0000256" key="2">
    <source>
        <dbReference type="SAM" id="MobiDB-lite"/>
    </source>
</evidence>
<feature type="coiled-coil region" evidence="1">
    <location>
        <begin position="216"/>
        <end position="314"/>
    </location>
</feature>
<dbReference type="PANTHER" id="PTHR22091">
    <property type="entry name" value="COILED-COIL DOMAIN-CONTAINING PROTEIN 77"/>
    <property type="match status" value="1"/>
</dbReference>
<dbReference type="InParanoid" id="I7MA29"/>
<dbReference type="GeneID" id="7842672"/>
<dbReference type="PANTHER" id="PTHR22091:SF1">
    <property type="entry name" value="COILED-COIL DOMAIN-CONTAINING PROTEIN 77"/>
    <property type="match status" value="1"/>
</dbReference>
<keyword evidence="4" id="KW-1185">Reference proteome</keyword>
<dbReference type="HOGENOM" id="CLU_543451_0_0_1"/>
<accession>I7MA29</accession>
<name>I7MA29_TETTS</name>
<keyword evidence="1" id="KW-0175">Coiled coil</keyword>
<dbReference type="InterPro" id="IPR037696">
    <property type="entry name" value="CCDC77"/>
</dbReference>
<sequence length="511" mass="61784">MDFGEKEVQQREENFEPPQLQIPDITNELKQQDTILKNKIADSEDNTFNKYLYYYRQRIDVFEDERSEWLQKIEEIKENLKDKHQLETQLKQLVKTIGDIQQSITEQKLSTFSERIAYLNLSRLNADLKIKDVQNRKKIAELIALTEPKKNTTIVYKNLLPNGERGRNIENDLNIYQQTNQKRTIQGNDFQRSQITTVYFPNENLNCIVVENESLKSQQQQERQIFQSQFESLQEELKVRDEELRLKEENDKVYLSQLEKKVQDLEIKHYNLNKHYFETRRRCNDSIRKLQDEKDFLQQRHSQLQNKLEFISKQTQIENEALRDLETKKALEYTNKFQNQVKFKSEKIEVMKEQYAQIQNMYQQKARELEQTHAQLVERYNLLQQETELQKQNFLQNIEELQNEFQELQHFQNEKGLVPMKPQKLSREQVLLNQQRDLQRQLKQEKLERQKLKQKIYRETLEQQSKPRSQSKKRKQQGSQRISKDTVNEEDLNEVERQLDDLRRGLDQQLV</sequence>
<gene>
    <name evidence="3" type="ORF">TTHERM_00537180</name>
</gene>
<reference evidence="4" key="1">
    <citation type="journal article" date="2006" name="PLoS Biol.">
        <title>Macronuclear genome sequence of the ciliate Tetrahymena thermophila, a model eukaryote.</title>
        <authorList>
            <person name="Eisen J.A."/>
            <person name="Coyne R.S."/>
            <person name="Wu M."/>
            <person name="Wu D."/>
            <person name="Thiagarajan M."/>
            <person name="Wortman J.R."/>
            <person name="Badger J.H."/>
            <person name="Ren Q."/>
            <person name="Amedeo P."/>
            <person name="Jones K.M."/>
            <person name="Tallon L.J."/>
            <person name="Delcher A.L."/>
            <person name="Salzberg S.L."/>
            <person name="Silva J.C."/>
            <person name="Haas B.J."/>
            <person name="Majoros W.H."/>
            <person name="Farzad M."/>
            <person name="Carlton J.M."/>
            <person name="Smith R.K. Jr."/>
            <person name="Garg J."/>
            <person name="Pearlman R.E."/>
            <person name="Karrer K.M."/>
            <person name="Sun L."/>
            <person name="Manning G."/>
            <person name="Elde N.C."/>
            <person name="Turkewitz A.P."/>
            <person name="Asai D.J."/>
            <person name="Wilkes D.E."/>
            <person name="Wang Y."/>
            <person name="Cai H."/>
            <person name="Collins K."/>
            <person name="Stewart B.A."/>
            <person name="Lee S.R."/>
            <person name="Wilamowska K."/>
            <person name="Weinberg Z."/>
            <person name="Ruzzo W.L."/>
            <person name="Wloga D."/>
            <person name="Gaertig J."/>
            <person name="Frankel J."/>
            <person name="Tsao C.-C."/>
            <person name="Gorovsky M.A."/>
            <person name="Keeling P.J."/>
            <person name="Waller R.F."/>
            <person name="Patron N.J."/>
            <person name="Cherry J.M."/>
            <person name="Stover N.A."/>
            <person name="Krieger C.J."/>
            <person name="del Toro C."/>
            <person name="Ryder H.F."/>
            <person name="Williamson S.C."/>
            <person name="Barbeau R.A."/>
            <person name="Hamilton E.P."/>
            <person name="Orias E."/>
        </authorList>
    </citation>
    <scope>NUCLEOTIDE SEQUENCE [LARGE SCALE GENOMIC DNA]</scope>
    <source>
        <strain evidence="4">SB210</strain>
    </source>
</reference>
<feature type="region of interest" description="Disordered" evidence="2">
    <location>
        <begin position="459"/>
        <end position="495"/>
    </location>
</feature>
<dbReference type="AlphaFoldDB" id="I7MA29"/>
<dbReference type="Proteomes" id="UP000009168">
    <property type="component" value="Unassembled WGS sequence"/>
</dbReference>
<proteinExistence type="predicted"/>
<dbReference type="RefSeq" id="XP_001023528.1">
    <property type="nucleotide sequence ID" value="XM_001023528.3"/>
</dbReference>
<dbReference type="OMA" id="MFLWEER"/>
<dbReference type="STRING" id="312017.I7MA29"/>
<dbReference type="KEGG" id="tet:TTHERM_00537180"/>
<feature type="region of interest" description="Disordered" evidence="2">
    <location>
        <begin position="1"/>
        <end position="24"/>
    </location>
</feature>
<evidence type="ECO:0000313" key="4">
    <source>
        <dbReference type="Proteomes" id="UP000009168"/>
    </source>
</evidence>
<feature type="compositionally biased region" description="Basic and acidic residues" evidence="2">
    <location>
        <begin position="1"/>
        <end position="14"/>
    </location>
</feature>
<evidence type="ECO:0000256" key="1">
    <source>
        <dbReference type="SAM" id="Coils"/>
    </source>
</evidence>
<organism evidence="3 4">
    <name type="scientific">Tetrahymena thermophila (strain SB210)</name>
    <dbReference type="NCBI Taxonomy" id="312017"/>
    <lineage>
        <taxon>Eukaryota</taxon>
        <taxon>Sar</taxon>
        <taxon>Alveolata</taxon>
        <taxon>Ciliophora</taxon>
        <taxon>Intramacronucleata</taxon>
        <taxon>Oligohymenophorea</taxon>
        <taxon>Hymenostomatida</taxon>
        <taxon>Tetrahymenina</taxon>
        <taxon>Tetrahymenidae</taxon>
        <taxon>Tetrahymena</taxon>
    </lineage>
</organism>
<protein>
    <submittedName>
        <fullName evidence="3">Uncharacterized protein</fullName>
    </submittedName>
</protein>
<evidence type="ECO:0000313" key="3">
    <source>
        <dbReference type="EMBL" id="EAS03283.1"/>
    </source>
</evidence>